<dbReference type="Proteomes" id="UP000005801">
    <property type="component" value="Unassembled WGS sequence"/>
</dbReference>
<sequence>MVAQGLAMQIALRRSFRSLHLLFVPLALSSGLAGCEGSTLDEDPPEVRESVRGARVCELFELTLEGEHLAMDVWNSGDLHDCPDAWLAAVDPQRYAVGGPRWRSVDEQYTVDADGEPVGFDAEALEVPAGLGQDMFLAAQVLLMPLAVLEHMLGVDIESLDDLPPMVHQTILDGTLATEGYAINEVERALTTRMVHHAGSEVFVLDDGECRYAMKYYTNIVDPTLTNEDAVAELGDKFEHLPQGWRFEVLSFEEDLVVAELDGVAHVIADEFGNSYDRYACD</sequence>
<dbReference type="AlphaFoldDB" id="A6G572"/>
<organism evidence="1 2">
    <name type="scientific">Plesiocystis pacifica SIR-1</name>
    <dbReference type="NCBI Taxonomy" id="391625"/>
    <lineage>
        <taxon>Bacteria</taxon>
        <taxon>Pseudomonadati</taxon>
        <taxon>Myxococcota</taxon>
        <taxon>Polyangia</taxon>
        <taxon>Nannocystales</taxon>
        <taxon>Nannocystaceae</taxon>
        <taxon>Plesiocystis</taxon>
    </lineage>
</organism>
<comment type="caution">
    <text evidence="1">The sequence shown here is derived from an EMBL/GenBank/DDBJ whole genome shotgun (WGS) entry which is preliminary data.</text>
</comment>
<reference evidence="1 2" key="1">
    <citation type="submission" date="2007-06" db="EMBL/GenBank/DDBJ databases">
        <authorList>
            <person name="Shimkets L."/>
            <person name="Ferriera S."/>
            <person name="Johnson J."/>
            <person name="Kravitz S."/>
            <person name="Beeson K."/>
            <person name="Sutton G."/>
            <person name="Rogers Y.-H."/>
            <person name="Friedman R."/>
            <person name="Frazier M."/>
            <person name="Venter J.C."/>
        </authorList>
    </citation>
    <scope>NUCLEOTIDE SEQUENCE [LARGE SCALE GENOMIC DNA]</scope>
    <source>
        <strain evidence="1 2">SIR-1</strain>
    </source>
</reference>
<dbReference type="EMBL" id="ABCS01000024">
    <property type="protein sequence ID" value="EDM78984.1"/>
    <property type="molecule type" value="Genomic_DNA"/>
</dbReference>
<dbReference type="STRING" id="391625.PPSIR1_07068"/>
<evidence type="ECO:0000313" key="2">
    <source>
        <dbReference type="Proteomes" id="UP000005801"/>
    </source>
</evidence>
<protein>
    <submittedName>
        <fullName evidence="1">Uncharacterized protein</fullName>
    </submittedName>
</protein>
<keyword evidence="2" id="KW-1185">Reference proteome</keyword>
<proteinExistence type="predicted"/>
<accession>A6G572</accession>
<name>A6G572_9BACT</name>
<dbReference type="eggNOG" id="ENOG50319ZV">
    <property type="taxonomic scope" value="Bacteria"/>
</dbReference>
<evidence type="ECO:0000313" key="1">
    <source>
        <dbReference type="EMBL" id="EDM78984.1"/>
    </source>
</evidence>
<gene>
    <name evidence="1" type="ORF">PPSIR1_07068</name>
</gene>